<evidence type="ECO:0000313" key="2">
    <source>
        <dbReference type="Proteomes" id="UP000556843"/>
    </source>
</evidence>
<organism evidence="1 2">
    <name type="scientific">Streptomyces fungicidicus</name>
    <dbReference type="NCBI Taxonomy" id="68203"/>
    <lineage>
        <taxon>Bacteria</taxon>
        <taxon>Bacillati</taxon>
        <taxon>Actinomycetota</taxon>
        <taxon>Actinomycetes</taxon>
        <taxon>Kitasatosporales</taxon>
        <taxon>Streptomycetaceae</taxon>
        <taxon>Streptomyces</taxon>
    </lineage>
</organism>
<protein>
    <submittedName>
        <fullName evidence="1">AAA family ATPase</fullName>
    </submittedName>
</protein>
<sequence>MPRPSLQDLIRRRRQGAFVGREQEIELFARNLDGAPSDPTHRFLFHVHGVGGVGKSTLVREWERLAGGRGALTAYVDDSVHSVPEVMAVVAEHFARQGRPLKALEKRLEAHRRRVHEALAASGADAGGGDGAGEGASAVSSAVVRAGLVGVGMVPGVGAFAPVVDGERLARGADRFAASLSARFRDQDDVRLVLDPLPALSPVFLAELGRVAEEVPWTALFFDTYENTAPFLDAWLRDLTTTDRYGQAPGNLVLTLAGRNRPDPVLWGDHPDLAAHLALEPLTENETGRLLDARGIRDEGARRAVWEGSAGLPVLVTTLADHPGDTVLAGATAVDRFLGRDAPPEQREAALACALPRTLDEDVCAAATEEPGDPAALFAHLTALPFVSGREGAPRYHDVVRAPMLHLRRTTAPARWRAAHLRLAALHERRYEELVGGPPAGGAGRDEADPARLHARLEAAYHRLCAHPATALPELLAEGATAARLGAAPARRWARTLAEAGRDNGDAATRGWGADCLAVLDEDDGPKGRARLAGLLVDRPGLGGQARAEALHARAALHREAGALAKALADYDRLDALRPGDWRTAMERAVAHRQTGAYAAALAHLDEAEARLAAAEAEPGTPSLARLTRERGETRRHLGQFEEAVTLLGQALDLAPGDPGTLVSRASAHLSLGRPELAVADLDQALGARPGHFWALLKRARAHDSLGDREAALADLARAAELAQDPAVVIGERAEIHRRAGEHTAAVAAFGDAIAADPGYLWAYGGRAMAHHALGDTEAAVADLRHALSGKPDYLWARLRLAEIRHEQGACEAEFAEYDEAVAATGGRLARPYVLRAQARAAHGESERALQDFDRALRIEPDDERVRELAEEWARAYVAASEGEQTAPAPEAPDATSWRRSDSSWGHGGTSAGW</sequence>
<keyword evidence="2" id="KW-1185">Reference proteome</keyword>
<dbReference type="EMBL" id="JAANNW010000014">
    <property type="protein sequence ID" value="NUV75955.1"/>
    <property type="molecule type" value="Genomic_DNA"/>
</dbReference>
<proteinExistence type="predicted"/>
<comment type="caution">
    <text evidence="1">The sequence shown here is derived from an EMBL/GenBank/DDBJ whole genome shotgun (WGS) entry which is preliminary data.</text>
</comment>
<reference evidence="1" key="1">
    <citation type="submission" date="2020-03" db="EMBL/GenBank/DDBJ databases">
        <title>Complete genome sequence of sixteen Streptomyces strains facilitates identification of candidate genes involved in plant growth-promotion in grain legumes and cereals.</title>
        <authorList>
            <person name="Gopalakrishnan S."/>
            <person name="Thakur V."/>
            <person name="Saxena R."/>
            <person name="Vadlamudi S."/>
            <person name="Purohit S."/>
            <person name="Kumar V."/>
            <person name="Rathore A."/>
            <person name="Chitikineni A."/>
            <person name="Varshney R.K."/>
        </authorList>
    </citation>
    <scope>NUCLEOTIDE SEQUENCE</scope>
    <source>
        <strain evidence="1">CAI-93</strain>
    </source>
</reference>
<name>A0ACC7Y207_9ACTN</name>
<gene>
    <name evidence="1" type="ORF">G6W56_17675</name>
</gene>
<evidence type="ECO:0000313" key="1">
    <source>
        <dbReference type="EMBL" id="NUV75955.1"/>
    </source>
</evidence>
<accession>A0ACC7Y207</accession>
<dbReference type="Proteomes" id="UP000556843">
    <property type="component" value="Unassembled WGS sequence"/>
</dbReference>